<evidence type="ECO:0000256" key="1">
    <source>
        <dbReference type="SAM" id="SignalP"/>
    </source>
</evidence>
<keyword evidence="1" id="KW-0732">Signal</keyword>
<organism evidence="2 3">
    <name type="scientific">Teratosphaeria nubilosa</name>
    <dbReference type="NCBI Taxonomy" id="161662"/>
    <lineage>
        <taxon>Eukaryota</taxon>
        <taxon>Fungi</taxon>
        <taxon>Dikarya</taxon>
        <taxon>Ascomycota</taxon>
        <taxon>Pezizomycotina</taxon>
        <taxon>Dothideomycetes</taxon>
        <taxon>Dothideomycetidae</taxon>
        <taxon>Mycosphaerellales</taxon>
        <taxon>Teratosphaeriaceae</taxon>
        <taxon>Teratosphaeria</taxon>
    </lineage>
</organism>
<dbReference type="EMBL" id="ML995813">
    <property type="protein sequence ID" value="KAF2772857.1"/>
    <property type="molecule type" value="Genomic_DNA"/>
</dbReference>
<reference evidence="2" key="1">
    <citation type="journal article" date="2020" name="Stud. Mycol.">
        <title>101 Dothideomycetes genomes: a test case for predicting lifestyles and emergence of pathogens.</title>
        <authorList>
            <person name="Haridas S."/>
            <person name="Albert R."/>
            <person name="Binder M."/>
            <person name="Bloem J."/>
            <person name="Labutti K."/>
            <person name="Salamov A."/>
            <person name="Andreopoulos B."/>
            <person name="Baker S."/>
            <person name="Barry K."/>
            <person name="Bills G."/>
            <person name="Bluhm B."/>
            <person name="Cannon C."/>
            <person name="Castanera R."/>
            <person name="Culley D."/>
            <person name="Daum C."/>
            <person name="Ezra D."/>
            <person name="Gonzalez J."/>
            <person name="Henrissat B."/>
            <person name="Kuo A."/>
            <person name="Liang C."/>
            <person name="Lipzen A."/>
            <person name="Lutzoni F."/>
            <person name="Magnuson J."/>
            <person name="Mondo S."/>
            <person name="Nolan M."/>
            <person name="Ohm R."/>
            <person name="Pangilinan J."/>
            <person name="Park H.-J."/>
            <person name="Ramirez L."/>
            <person name="Alfaro M."/>
            <person name="Sun H."/>
            <person name="Tritt A."/>
            <person name="Yoshinaga Y."/>
            <person name="Zwiers L.-H."/>
            <person name="Turgeon B."/>
            <person name="Goodwin S."/>
            <person name="Spatafora J."/>
            <person name="Crous P."/>
            <person name="Grigoriev I."/>
        </authorList>
    </citation>
    <scope>NUCLEOTIDE SEQUENCE</scope>
    <source>
        <strain evidence="2">CBS 116005</strain>
    </source>
</reference>
<keyword evidence="3" id="KW-1185">Reference proteome</keyword>
<gene>
    <name evidence="2" type="ORF">EJ03DRAFT_171894</name>
</gene>
<name>A0A6G1LIY3_9PEZI</name>
<evidence type="ECO:0000313" key="3">
    <source>
        <dbReference type="Proteomes" id="UP000799436"/>
    </source>
</evidence>
<feature type="signal peptide" evidence="1">
    <location>
        <begin position="1"/>
        <end position="28"/>
    </location>
</feature>
<dbReference type="OrthoDB" id="10387221at2759"/>
<sequence>MHRRNRSHIMPQTKLLLPIAILTAVAAAGDPGFGVYAGSCASLGDNLGYVTFDAFKKHDYGCQSIAQGAGHAIAWSNPPDAAFPCYGYAYGDNACSWEIGKLDGNYDTNCINLGPWVYSTRLDCYRDL</sequence>
<dbReference type="Proteomes" id="UP000799436">
    <property type="component" value="Unassembled WGS sequence"/>
</dbReference>
<evidence type="ECO:0000313" key="2">
    <source>
        <dbReference type="EMBL" id="KAF2772857.1"/>
    </source>
</evidence>
<feature type="chain" id="PRO_5026207999" evidence="1">
    <location>
        <begin position="29"/>
        <end position="128"/>
    </location>
</feature>
<protein>
    <submittedName>
        <fullName evidence="2">Uncharacterized protein</fullName>
    </submittedName>
</protein>
<dbReference type="AlphaFoldDB" id="A0A6G1LIY3"/>
<proteinExistence type="predicted"/>
<accession>A0A6G1LIY3</accession>